<organism evidence="3 4">
    <name type="scientific">Aurantiacibacter spongiae</name>
    <dbReference type="NCBI Taxonomy" id="2488860"/>
    <lineage>
        <taxon>Bacteria</taxon>
        <taxon>Pseudomonadati</taxon>
        <taxon>Pseudomonadota</taxon>
        <taxon>Alphaproteobacteria</taxon>
        <taxon>Sphingomonadales</taxon>
        <taxon>Erythrobacteraceae</taxon>
        <taxon>Aurantiacibacter</taxon>
    </lineage>
</organism>
<protein>
    <submittedName>
        <fullName evidence="3">DUF2231 domain-containing protein</fullName>
    </submittedName>
</protein>
<dbReference type="AlphaFoldDB" id="A0A3N5CSX1"/>
<name>A0A3N5CSX1_9SPHN</name>
<evidence type="ECO:0000256" key="1">
    <source>
        <dbReference type="SAM" id="Phobius"/>
    </source>
</evidence>
<keyword evidence="4" id="KW-1185">Reference proteome</keyword>
<dbReference type="EMBL" id="RPFZ01000001">
    <property type="protein sequence ID" value="RPF72254.1"/>
    <property type="molecule type" value="Genomic_DNA"/>
</dbReference>
<proteinExistence type="predicted"/>
<gene>
    <name evidence="3" type="ORF">EG799_11940</name>
</gene>
<keyword evidence="1" id="KW-0812">Transmembrane</keyword>
<reference evidence="3 4" key="1">
    <citation type="submission" date="2018-11" db="EMBL/GenBank/DDBJ databases">
        <title>Erythrobacter spongiae sp. nov., isolated from a marine sponge.</title>
        <authorList>
            <person name="Zhuang L."/>
            <person name="Luo L."/>
        </authorList>
    </citation>
    <scope>NUCLEOTIDE SEQUENCE [LARGE SCALE GENOMIC DNA]</scope>
    <source>
        <strain evidence="3 4">HN-E23</strain>
    </source>
</reference>
<evidence type="ECO:0000313" key="4">
    <source>
        <dbReference type="Proteomes" id="UP000275232"/>
    </source>
</evidence>
<feature type="domain" description="DUF2231" evidence="2">
    <location>
        <begin position="20"/>
        <end position="146"/>
    </location>
</feature>
<dbReference type="Proteomes" id="UP000275232">
    <property type="component" value="Unassembled WGS sequence"/>
</dbReference>
<sequence>MKHQGLRSGRGGRRAISILGHPVFPALASVPLVCFAGALLTDIVYAQSPYMQWTNFSAWLITAGLVFALFAAIVAIIDFFRNPKGGLAVAHIVLVFGAYVIELFNIFVHSRDAYTSVVPTGLTLSVVAVALLLVGNCLGAFLSGRYYARSEA</sequence>
<keyword evidence="1" id="KW-0472">Membrane</keyword>
<dbReference type="RefSeq" id="WP_123881493.1">
    <property type="nucleotide sequence ID" value="NZ_RPFZ01000001.1"/>
</dbReference>
<feature type="transmembrane region" description="Helical" evidence="1">
    <location>
        <begin position="23"/>
        <end position="46"/>
    </location>
</feature>
<accession>A0A3N5CSX1</accession>
<dbReference type="InterPro" id="IPR016923">
    <property type="entry name" value="UCP029509"/>
</dbReference>
<feature type="transmembrane region" description="Helical" evidence="1">
    <location>
        <begin position="120"/>
        <end position="142"/>
    </location>
</feature>
<dbReference type="OrthoDB" id="2873672at2"/>
<keyword evidence="1" id="KW-1133">Transmembrane helix</keyword>
<evidence type="ECO:0000313" key="3">
    <source>
        <dbReference type="EMBL" id="RPF72254.1"/>
    </source>
</evidence>
<feature type="transmembrane region" description="Helical" evidence="1">
    <location>
        <begin position="87"/>
        <end position="108"/>
    </location>
</feature>
<dbReference type="PIRSF" id="PIRSF029509">
    <property type="entry name" value="UCP029509"/>
    <property type="match status" value="1"/>
</dbReference>
<dbReference type="InterPro" id="IPR019251">
    <property type="entry name" value="DUF2231_TM"/>
</dbReference>
<dbReference type="Pfam" id="PF09990">
    <property type="entry name" value="DUF2231"/>
    <property type="match status" value="1"/>
</dbReference>
<comment type="caution">
    <text evidence="3">The sequence shown here is derived from an EMBL/GenBank/DDBJ whole genome shotgun (WGS) entry which is preliminary data.</text>
</comment>
<feature type="transmembrane region" description="Helical" evidence="1">
    <location>
        <begin position="58"/>
        <end position="80"/>
    </location>
</feature>
<evidence type="ECO:0000259" key="2">
    <source>
        <dbReference type="Pfam" id="PF09990"/>
    </source>
</evidence>